<keyword evidence="2 4" id="KW-0472">Membrane</keyword>
<dbReference type="SUPFAM" id="SSF103088">
    <property type="entry name" value="OmpA-like"/>
    <property type="match status" value="1"/>
</dbReference>
<feature type="signal peptide" evidence="5">
    <location>
        <begin position="1"/>
        <end position="20"/>
    </location>
</feature>
<dbReference type="PANTHER" id="PTHR30329:SF21">
    <property type="entry name" value="LIPOPROTEIN YIAD-RELATED"/>
    <property type="match status" value="1"/>
</dbReference>
<evidence type="ECO:0000256" key="3">
    <source>
        <dbReference type="ARBA" id="ARBA00023237"/>
    </source>
</evidence>
<reference evidence="7 8" key="1">
    <citation type="submission" date="2017-05" db="EMBL/GenBank/DDBJ databases">
        <title>Comparative genomic and metabolic analysis of manganese-oxidizing mechanisms in Celeribater manganoxidans DY25T: its adaption to the environment of polymetallic nodule.</title>
        <authorList>
            <person name="Wang X."/>
        </authorList>
    </citation>
    <scope>NUCLEOTIDE SEQUENCE [LARGE SCALE GENOMIC DNA]</scope>
    <source>
        <strain evidence="7 8">DY25</strain>
    </source>
</reference>
<proteinExistence type="predicted"/>
<dbReference type="EMBL" id="CP021404">
    <property type="protein sequence ID" value="ATI41318.1"/>
    <property type="molecule type" value="Genomic_DNA"/>
</dbReference>
<evidence type="ECO:0000313" key="7">
    <source>
        <dbReference type="EMBL" id="ATI41318.1"/>
    </source>
</evidence>
<name>A0A291LXT0_9RHOB</name>
<organism evidence="7 8">
    <name type="scientific">Pacificitalea manganoxidans</name>
    <dbReference type="NCBI Taxonomy" id="1411902"/>
    <lineage>
        <taxon>Bacteria</taxon>
        <taxon>Pseudomonadati</taxon>
        <taxon>Pseudomonadota</taxon>
        <taxon>Alphaproteobacteria</taxon>
        <taxon>Rhodobacterales</taxon>
        <taxon>Paracoccaceae</taxon>
        <taxon>Pacificitalea</taxon>
    </lineage>
</organism>
<evidence type="ECO:0000256" key="2">
    <source>
        <dbReference type="ARBA" id="ARBA00023136"/>
    </source>
</evidence>
<dbReference type="InterPro" id="IPR006664">
    <property type="entry name" value="OMP_bac"/>
</dbReference>
<dbReference type="Proteomes" id="UP000219050">
    <property type="component" value="Chromosome"/>
</dbReference>
<dbReference type="PANTHER" id="PTHR30329">
    <property type="entry name" value="STATOR ELEMENT OF FLAGELLAR MOTOR COMPLEX"/>
    <property type="match status" value="1"/>
</dbReference>
<dbReference type="Gene3D" id="3.30.1330.60">
    <property type="entry name" value="OmpA-like domain"/>
    <property type="match status" value="1"/>
</dbReference>
<dbReference type="CDD" id="cd07185">
    <property type="entry name" value="OmpA_C-like"/>
    <property type="match status" value="1"/>
</dbReference>
<keyword evidence="8" id="KW-1185">Reference proteome</keyword>
<dbReference type="Pfam" id="PF00691">
    <property type="entry name" value="OmpA"/>
    <property type="match status" value="1"/>
</dbReference>
<comment type="subcellular location">
    <subcellularLocation>
        <location evidence="1">Cell outer membrane</location>
    </subcellularLocation>
</comment>
<evidence type="ECO:0000313" key="8">
    <source>
        <dbReference type="Proteomes" id="UP000219050"/>
    </source>
</evidence>
<evidence type="ECO:0000256" key="1">
    <source>
        <dbReference type="ARBA" id="ARBA00004442"/>
    </source>
</evidence>
<gene>
    <name evidence="7" type="ORF">CBW24_04400</name>
</gene>
<dbReference type="RefSeq" id="WP_088663243.1">
    <property type="nucleotide sequence ID" value="NZ_CP021404.1"/>
</dbReference>
<dbReference type="InterPro" id="IPR050330">
    <property type="entry name" value="Bact_OuterMem_StrucFunc"/>
</dbReference>
<dbReference type="OrthoDB" id="9792021at2"/>
<dbReference type="AlphaFoldDB" id="A0A291LXT0"/>
<protein>
    <recommendedName>
        <fullName evidence="6">OmpA-like domain-containing protein</fullName>
    </recommendedName>
</protein>
<feature type="chain" id="PRO_5012245553" description="OmpA-like domain-containing protein" evidence="5">
    <location>
        <begin position="21"/>
        <end position="169"/>
    </location>
</feature>
<evidence type="ECO:0000256" key="4">
    <source>
        <dbReference type="PROSITE-ProRule" id="PRU00473"/>
    </source>
</evidence>
<evidence type="ECO:0000259" key="6">
    <source>
        <dbReference type="PROSITE" id="PS51123"/>
    </source>
</evidence>
<dbReference type="PRINTS" id="PR01021">
    <property type="entry name" value="OMPADOMAIN"/>
</dbReference>
<dbReference type="InterPro" id="IPR036737">
    <property type="entry name" value="OmpA-like_sf"/>
</dbReference>
<feature type="domain" description="OmpA-like" evidence="6">
    <location>
        <begin position="54"/>
        <end position="169"/>
    </location>
</feature>
<keyword evidence="3" id="KW-0998">Cell outer membrane</keyword>
<evidence type="ECO:0000256" key="5">
    <source>
        <dbReference type="SAM" id="SignalP"/>
    </source>
</evidence>
<dbReference type="PROSITE" id="PS51123">
    <property type="entry name" value="OMPA_2"/>
    <property type="match status" value="1"/>
</dbReference>
<keyword evidence="5" id="KW-0732">Signal</keyword>
<accession>A0A291LXT0</accession>
<dbReference type="InterPro" id="IPR006665">
    <property type="entry name" value="OmpA-like"/>
</dbReference>
<sequence length="169" mass="18401">MRTIILSTAILAASFAPAFAEDPYTADEVVEFLADSVDLGLQRGICIGTAEECTPAKPKGLDMLVNFELDSAELTDSARQNLAIFAEALKDQRLDRAQFVVEGHTDARGGLGYNDGLSDERAAAVKSYLTELGVQEDRLTAMGLGETQPRTDDPLDPENRRVELRIDLQ</sequence>
<dbReference type="GO" id="GO:0009279">
    <property type="term" value="C:cell outer membrane"/>
    <property type="evidence" value="ECO:0007669"/>
    <property type="project" value="UniProtKB-SubCell"/>
</dbReference>
<dbReference type="KEGG" id="cmag:CBW24_04400"/>